<accession>A0ABU0S0Z6</accession>
<organism evidence="4 5">
    <name type="scientific">Streptomyces turgidiscabies</name>
    <dbReference type="NCBI Taxonomy" id="85558"/>
    <lineage>
        <taxon>Bacteria</taxon>
        <taxon>Bacillati</taxon>
        <taxon>Actinomycetota</taxon>
        <taxon>Actinomycetes</taxon>
        <taxon>Kitasatosporales</taxon>
        <taxon>Streptomycetaceae</taxon>
        <taxon>Streptomyces</taxon>
    </lineage>
</organism>
<comment type="caution">
    <text evidence="4">The sequence shown here is derived from an EMBL/GenBank/DDBJ whole genome shotgun (WGS) entry which is preliminary data.</text>
</comment>
<evidence type="ECO:0000313" key="5">
    <source>
        <dbReference type="Proteomes" id="UP001223072"/>
    </source>
</evidence>
<proteinExistence type="inferred from homology"/>
<dbReference type="EMBL" id="JAUSZS010000009">
    <property type="protein sequence ID" value="MDQ0937880.1"/>
    <property type="molecule type" value="Genomic_DNA"/>
</dbReference>
<dbReference type="InterPro" id="IPR002645">
    <property type="entry name" value="STAS_dom"/>
</dbReference>
<dbReference type="Gene3D" id="3.30.750.24">
    <property type="entry name" value="STAS domain"/>
    <property type="match status" value="1"/>
</dbReference>
<dbReference type="PANTHER" id="PTHR33495:SF2">
    <property type="entry name" value="ANTI-SIGMA FACTOR ANTAGONIST TM_1081-RELATED"/>
    <property type="match status" value="1"/>
</dbReference>
<evidence type="ECO:0000259" key="3">
    <source>
        <dbReference type="PROSITE" id="PS50801"/>
    </source>
</evidence>
<name>A0ABU0S0Z6_9ACTN</name>
<evidence type="ECO:0000256" key="2">
    <source>
        <dbReference type="RuleBase" id="RU003749"/>
    </source>
</evidence>
<gene>
    <name evidence="4" type="ORF">QFZ49_007862</name>
</gene>
<feature type="domain" description="STAS" evidence="3">
    <location>
        <begin position="11"/>
        <end position="120"/>
    </location>
</feature>
<dbReference type="Pfam" id="PF01740">
    <property type="entry name" value="STAS"/>
    <property type="match status" value="1"/>
</dbReference>
<sequence length="139" mass="14987">MAANHTTFPPPYRTRHTTGDTTVVALLGEIDILTVPALAAHLDTLTAGPSPDLVLDLCDVVFIDCAGLSVLCRARNRVRARHGRLRLVTDSARFLRILSRTGLIGAFDIHPRWPEDVADIPCSCRGLSRGPAGPLPSTK</sequence>
<protein>
    <recommendedName>
        <fullName evidence="2">Anti-sigma factor antagonist</fullName>
    </recommendedName>
</protein>
<evidence type="ECO:0000313" key="4">
    <source>
        <dbReference type="EMBL" id="MDQ0937880.1"/>
    </source>
</evidence>
<keyword evidence="5" id="KW-1185">Reference proteome</keyword>
<reference evidence="4 5" key="1">
    <citation type="submission" date="2023-07" db="EMBL/GenBank/DDBJ databases">
        <title>Comparative genomics of wheat-associated soil bacteria to identify genetic determinants of phenazine resistance.</title>
        <authorList>
            <person name="Mouncey N."/>
        </authorList>
    </citation>
    <scope>NUCLEOTIDE SEQUENCE [LARGE SCALE GENOMIC DNA]</scope>
    <source>
        <strain evidence="4 5">W2I16</strain>
    </source>
</reference>
<dbReference type="NCBIfam" id="TIGR00377">
    <property type="entry name" value="ant_ant_sig"/>
    <property type="match status" value="1"/>
</dbReference>
<comment type="similarity">
    <text evidence="1 2">Belongs to the anti-sigma-factor antagonist family.</text>
</comment>
<dbReference type="RefSeq" id="WP_307631152.1">
    <property type="nucleotide sequence ID" value="NZ_JAUSZS010000009.1"/>
</dbReference>
<dbReference type="CDD" id="cd07043">
    <property type="entry name" value="STAS_anti-anti-sigma_factors"/>
    <property type="match status" value="1"/>
</dbReference>
<dbReference type="Proteomes" id="UP001223072">
    <property type="component" value="Unassembled WGS sequence"/>
</dbReference>
<dbReference type="PANTHER" id="PTHR33495">
    <property type="entry name" value="ANTI-SIGMA FACTOR ANTAGONIST TM_1081-RELATED-RELATED"/>
    <property type="match status" value="1"/>
</dbReference>
<dbReference type="PROSITE" id="PS50801">
    <property type="entry name" value="STAS"/>
    <property type="match status" value="1"/>
</dbReference>
<dbReference type="SUPFAM" id="SSF52091">
    <property type="entry name" value="SpoIIaa-like"/>
    <property type="match status" value="1"/>
</dbReference>
<dbReference type="InterPro" id="IPR003658">
    <property type="entry name" value="Anti-sigma_ant"/>
</dbReference>
<dbReference type="InterPro" id="IPR036513">
    <property type="entry name" value="STAS_dom_sf"/>
</dbReference>
<evidence type="ECO:0000256" key="1">
    <source>
        <dbReference type="ARBA" id="ARBA00009013"/>
    </source>
</evidence>